<evidence type="ECO:0000256" key="1">
    <source>
        <dbReference type="ARBA" id="ARBA00001946"/>
    </source>
</evidence>
<evidence type="ECO:0000313" key="8">
    <source>
        <dbReference type="Proteomes" id="UP000178684"/>
    </source>
</evidence>
<keyword evidence="5" id="KW-0460">Magnesium</keyword>
<keyword evidence="4" id="KW-0378">Hydrolase</keyword>
<dbReference type="PANTHER" id="PTHR43758:SF2">
    <property type="entry name" value="OXIDIZED PURINE NUCLEOSIDE TRIPHOSPHATE HYDROLASE"/>
    <property type="match status" value="1"/>
</dbReference>
<comment type="similarity">
    <text evidence="2">Belongs to the Nudix hydrolase family.</text>
</comment>
<dbReference type="PROSITE" id="PS51462">
    <property type="entry name" value="NUDIX"/>
    <property type="match status" value="1"/>
</dbReference>
<comment type="caution">
    <text evidence="7">The sequence shown here is derived from an EMBL/GenBank/DDBJ whole genome shotgun (WGS) entry which is preliminary data.</text>
</comment>
<evidence type="ECO:0000256" key="3">
    <source>
        <dbReference type="ARBA" id="ARBA00022723"/>
    </source>
</evidence>
<dbReference type="GO" id="GO:0046872">
    <property type="term" value="F:metal ion binding"/>
    <property type="evidence" value="ECO:0007669"/>
    <property type="project" value="UniProtKB-KW"/>
</dbReference>
<evidence type="ECO:0000256" key="2">
    <source>
        <dbReference type="ARBA" id="ARBA00005582"/>
    </source>
</evidence>
<accession>A0A1F5X651</accession>
<comment type="cofactor">
    <cofactor evidence="1">
        <name>Mg(2+)</name>
        <dbReference type="ChEBI" id="CHEBI:18420"/>
    </cofactor>
</comment>
<keyword evidence="3" id="KW-0479">Metal-binding</keyword>
<gene>
    <name evidence="7" type="ORF">A3B18_02005</name>
</gene>
<dbReference type="Pfam" id="PF00293">
    <property type="entry name" value="NUDIX"/>
    <property type="match status" value="1"/>
</dbReference>
<evidence type="ECO:0000256" key="4">
    <source>
        <dbReference type="ARBA" id="ARBA00022801"/>
    </source>
</evidence>
<evidence type="ECO:0000256" key="5">
    <source>
        <dbReference type="ARBA" id="ARBA00022842"/>
    </source>
</evidence>
<dbReference type="GO" id="GO:0008413">
    <property type="term" value="F:8-oxo-7,8-dihydroguanosine triphosphate pyrophosphatase activity"/>
    <property type="evidence" value="ECO:0007669"/>
    <property type="project" value="TreeGrafter"/>
</dbReference>
<organism evidence="7 8">
    <name type="scientific">Candidatus Giovannonibacteria bacterium RIFCSPLOWO2_01_FULL_46_13</name>
    <dbReference type="NCBI Taxonomy" id="1798352"/>
    <lineage>
        <taxon>Bacteria</taxon>
        <taxon>Candidatus Giovannoniibacteriota</taxon>
    </lineage>
</organism>
<dbReference type="GO" id="GO:0042262">
    <property type="term" value="P:DNA protection"/>
    <property type="evidence" value="ECO:0007669"/>
    <property type="project" value="TreeGrafter"/>
</dbReference>
<feature type="domain" description="Nudix hydrolase" evidence="6">
    <location>
        <begin position="1"/>
        <end position="134"/>
    </location>
</feature>
<sequence length="156" mass="17888">MRKTTLLFLHRPLEKQILLAMKKRGFGEGKWNGVGGKLKDGEDILDALIREANEEISVTLSPGDLLHVATIDFYFDGKPEFNQQVHAYLAEKWAGEPQESEEMRPEWHDYESIPFESMWIDDPHWLPRVLAGEKLNATFTFDQTGASILKMEVNSI</sequence>
<dbReference type="SUPFAM" id="SSF55811">
    <property type="entry name" value="Nudix"/>
    <property type="match status" value="1"/>
</dbReference>
<dbReference type="CDD" id="cd03427">
    <property type="entry name" value="NUDIX_MTH1_Nudt1"/>
    <property type="match status" value="1"/>
</dbReference>
<protein>
    <recommendedName>
        <fullName evidence="6">Nudix hydrolase domain-containing protein</fullName>
    </recommendedName>
</protein>
<reference evidence="7 8" key="1">
    <citation type="journal article" date="2016" name="Nat. Commun.">
        <title>Thousands of microbial genomes shed light on interconnected biogeochemical processes in an aquifer system.</title>
        <authorList>
            <person name="Anantharaman K."/>
            <person name="Brown C.T."/>
            <person name="Hug L.A."/>
            <person name="Sharon I."/>
            <person name="Castelle C.J."/>
            <person name="Probst A.J."/>
            <person name="Thomas B.C."/>
            <person name="Singh A."/>
            <person name="Wilkins M.J."/>
            <person name="Karaoz U."/>
            <person name="Brodie E.L."/>
            <person name="Williams K.H."/>
            <person name="Hubbard S.S."/>
            <person name="Banfield J.F."/>
        </authorList>
    </citation>
    <scope>NUCLEOTIDE SEQUENCE [LARGE SCALE GENOMIC DNA]</scope>
</reference>
<dbReference type="Gene3D" id="3.90.79.10">
    <property type="entry name" value="Nucleoside Triphosphate Pyrophosphohydrolase"/>
    <property type="match status" value="1"/>
</dbReference>
<evidence type="ECO:0000313" key="7">
    <source>
        <dbReference type="EMBL" id="OGF83337.1"/>
    </source>
</evidence>
<evidence type="ECO:0000259" key="6">
    <source>
        <dbReference type="PROSITE" id="PS51462"/>
    </source>
</evidence>
<dbReference type="InterPro" id="IPR015797">
    <property type="entry name" value="NUDIX_hydrolase-like_dom_sf"/>
</dbReference>
<proteinExistence type="inferred from homology"/>
<dbReference type="GO" id="GO:0005737">
    <property type="term" value="C:cytoplasm"/>
    <property type="evidence" value="ECO:0007669"/>
    <property type="project" value="TreeGrafter"/>
</dbReference>
<name>A0A1F5X651_9BACT</name>
<dbReference type="Proteomes" id="UP000178684">
    <property type="component" value="Unassembled WGS sequence"/>
</dbReference>
<dbReference type="PANTHER" id="PTHR43758">
    <property type="entry name" value="7,8-DIHYDRO-8-OXOGUANINE TRIPHOSPHATASE"/>
    <property type="match status" value="1"/>
</dbReference>
<dbReference type="AlphaFoldDB" id="A0A1F5X651"/>
<dbReference type="EMBL" id="MFIE01000001">
    <property type="protein sequence ID" value="OGF83337.1"/>
    <property type="molecule type" value="Genomic_DNA"/>
</dbReference>
<dbReference type="InterPro" id="IPR000086">
    <property type="entry name" value="NUDIX_hydrolase_dom"/>
</dbReference>